<organism evidence="2">
    <name type="scientific">marine metagenome</name>
    <dbReference type="NCBI Taxonomy" id="408172"/>
    <lineage>
        <taxon>unclassified sequences</taxon>
        <taxon>metagenomes</taxon>
        <taxon>ecological metagenomes</taxon>
    </lineage>
</organism>
<dbReference type="SMART" id="SM00332">
    <property type="entry name" value="PP2Cc"/>
    <property type="match status" value="1"/>
</dbReference>
<feature type="non-terminal residue" evidence="2">
    <location>
        <position position="243"/>
    </location>
</feature>
<dbReference type="CDD" id="cd00143">
    <property type="entry name" value="PP2Cc"/>
    <property type="match status" value="1"/>
</dbReference>
<reference evidence="2" key="1">
    <citation type="submission" date="2018-05" db="EMBL/GenBank/DDBJ databases">
        <authorList>
            <person name="Lanie J.A."/>
            <person name="Ng W.-L."/>
            <person name="Kazmierczak K.M."/>
            <person name="Andrzejewski T.M."/>
            <person name="Davidsen T.M."/>
            <person name="Wayne K.J."/>
            <person name="Tettelin H."/>
            <person name="Glass J.I."/>
            <person name="Rusch D."/>
            <person name="Podicherti R."/>
            <person name="Tsui H.-C.T."/>
            <person name="Winkler M.E."/>
        </authorList>
    </citation>
    <scope>NUCLEOTIDE SEQUENCE</scope>
</reference>
<dbReference type="SMART" id="SM00331">
    <property type="entry name" value="PP2C_SIG"/>
    <property type="match status" value="1"/>
</dbReference>
<dbReference type="InterPro" id="IPR001932">
    <property type="entry name" value="PPM-type_phosphatase-like_dom"/>
</dbReference>
<sequence>VGRTLIRISSDSNVGRQRTDNEDFSEVVDAADLPEKIYAIFVVADGMGGHAAGEVASQITVGSVITTLIAPENRLGTIPEPGLLIFLDKALVRANQDVIEEGARSPERRGMGTTCTLGVVRGGSLYVAHIGDSRGYLLRGGVLDRITNDHSVVEEEVRRGLLTPEQAWDDPRRNLISRAIGLGDAPEIDTRSVPLQPGDRIMFCSDGLNSMIRDPEIRSILSQGDAGTTVQALIDAANDAGGS</sequence>
<dbReference type="Pfam" id="PF13672">
    <property type="entry name" value="PP2C_2"/>
    <property type="match status" value="1"/>
</dbReference>
<dbReference type="AlphaFoldDB" id="A0A382S9L1"/>
<dbReference type="GO" id="GO:0004722">
    <property type="term" value="F:protein serine/threonine phosphatase activity"/>
    <property type="evidence" value="ECO:0007669"/>
    <property type="project" value="InterPro"/>
</dbReference>
<evidence type="ECO:0000259" key="1">
    <source>
        <dbReference type="PROSITE" id="PS51746"/>
    </source>
</evidence>
<evidence type="ECO:0000313" key="2">
    <source>
        <dbReference type="EMBL" id="SVD05907.1"/>
    </source>
</evidence>
<dbReference type="Gene3D" id="3.60.40.10">
    <property type="entry name" value="PPM-type phosphatase domain"/>
    <property type="match status" value="1"/>
</dbReference>
<dbReference type="PANTHER" id="PTHR13832">
    <property type="entry name" value="PROTEIN PHOSPHATASE 2C"/>
    <property type="match status" value="1"/>
</dbReference>
<protein>
    <recommendedName>
        <fullName evidence="1">PPM-type phosphatase domain-containing protein</fullName>
    </recommendedName>
</protein>
<feature type="domain" description="PPM-type phosphatase" evidence="1">
    <location>
        <begin position="7"/>
        <end position="243"/>
    </location>
</feature>
<dbReference type="PROSITE" id="PS51746">
    <property type="entry name" value="PPM_2"/>
    <property type="match status" value="1"/>
</dbReference>
<gene>
    <name evidence="2" type="ORF">METZ01_LOCUS358761</name>
</gene>
<dbReference type="EMBL" id="UINC01127045">
    <property type="protein sequence ID" value="SVD05907.1"/>
    <property type="molecule type" value="Genomic_DNA"/>
</dbReference>
<dbReference type="PANTHER" id="PTHR13832:SF827">
    <property type="entry name" value="PROTEIN PHOSPHATASE 1L"/>
    <property type="match status" value="1"/>
</dbReference>
<accession>A0A382S9L1</accession>
<proteinExistence type="predicted"/>
<name>A0A382S9L1_9ZZZZ</name>
<dbReference type="SUPFAM" id="SSF81606">
    <property type="entry name" value="PP2C-like"/>
    <property type="match status" value="1"/>
</dbReference>
<feature type="non-terminal residue" evidence="2">
    <location>
        <position position="1"/>
    </location>
</feature>
<dbReference type="InterPro" id="IPR015655">
    <property type="entry name" value="PP2C"/>
</dbReference>
<dbReference type="InterPro" id="IPR036457">
    <property type="entry name" value="PPM-type-like_dom_sf"/>
</dbReference>